<evidence type="ECO:0000256" key="1">
    <source>
        <dbReference type="ARBA" id="ARBA00022723"/>
    </source>
</evidence>
<feature type="domain" description="C2H2-type" evidence="7">
    <location>
        <begin position="286"/>
        <end position="313"/>
    </location>
</feature>
<keyword evidence="1" id="KW-0479">Metal-binding</keyword>
<protein>
    <recommendedName>
        <fullName evidence="7">C2H2-type domain-containing protein</fullName>
    </recommendedName>
</protein>
<dbReference type="Gene3D" id="3.30.160.60">
    <property type="entry name" value="Classic Zinc Finger"/>
    <property type="match status" value="2"/>
</dbReference>
<evidence type="ECO:0000256" key="3">
    <source>
        <dbReference type="ARBA" id="ARBA00022771"/>
    </source>
</evidence>
<evidence type="ECO:0000313" key="9">
    <source>
        <dbReference type="Proteomes" id="UP000784294"/>
    </source>
</evidence>
<dbReference type="GO" id="GO:0000978">
    <property type="term" value="F:RNA polymerase II cis-regulatory region sequence-specific DNA binding"/>
    <property type="evidence" value="ECO:0007669"/>
    <property type="project" value="TreeGrafter"/>
</dbReference>
<keyword evidence="5" id="KW-0539">Nucleus</keyword>
<name>A0A3S5B246_9PLAT</name>
<dbReference type="GO" id="GO:0008270">
    <property type="term" value="F:zinc ion binding"/>
    <property type="evidence" value="ECO:0007669"/>
    <property type="project" value="UniProtKB-KW"/>
</dbReference>
<evidence type="ECO:0000256" key="4">
    <source>
        <dbReference type="ARBA" id="ARBA00022833"/>
    </source>
</evidence>
<evidence type="ECO:0000259" key="7">
    <source>
        <dbReference type="PROSITE" id="PS50157"/>
    </source>
</evidence>
<dbReference type="InterPro" id="IPR013087">
    <property type="entry name" value="Znf_C2H2_type"/>
</dbReference>
<dbReference type="PANTHER" id="PTHR24388:SF90">
    <property type="entry name" value="C2H2-TYPE DOMAIN-CONTAINING PROTEIN"/>
    <property type="match status" value="1"/>
</dbReference>
<dbReference type="OrthoDB" id="10032537at2759"/>
<gene>
    <name evidence="8" type="ORF">PXEA_LOCUS31596</name>
</gene>
<evidence type="ECO:0000313" key="8">
    <source>
        <dbReference type="EMBL" id="VEL38156.1"/>
    </source>
</evidence>
<dbReference type="Proteomes" id="UP000784294">
    <property type="component" value="Unassembled WGS sequence"/>
</dbReference>
<accession>A0A3S5B246</accession>
<dbReference type="AlphaFoldDB" id="A0A3S5B246"/>
<keyword evidence="2" id="KW-0677">Repeat</keyword>
<keyword evidence="4" id="KW-0862">Zinc</keyword>
<dbReference type="PANTHER" id="PTHR24388">
    <property type="entry name" value="ZINC FINGER PROTEIN"/>
    <property type="match status" value="1"/>
</dbReference>
<reference evidence="8" key="1">
    <citation type="submission" date="2018-11" db="EMBL/GenBank/DDBJ databases">
        <authorList>
            <consortium name="Pathogen Informatics"/>
        </authorList>
    </citation>
    <scope>NUCLEOTIDE SEQUENCE</scope>
</reference>
<comment type="caution">
    <text evidence="8">The sequence shown here is derived from an EMBL/GenBank/DDBJ whole genome shotgun (WGS) entry which is preliminary data.</text>
</comment>
<evidence type="ECO:0000256" key="5">
    <source>
        <dbReference type="ARBA" id="ARBA00023242"/>
    </source>
</evidence>
<proteinExistence type="predicted"/>
<evidence type="ECO:0000256" key="2">
    <source>
        <dbReference type="ARBA" id="ARBA00022737"/>
    </source>
</evidence>
<sequence>MLQSNRHNFKCYLVDGTFFRSIIRREAYADGTDRAVALPPQHKAKAYTTQPYRLELKKKFYRTLSLLCEDESLSDSQLKAYQTRLQDYRTYLEAVSRLASCGNVCITEETVMIGENGLLTGEALNALQHAGAISVYNTLQQNNWEFPVPEEGEVAIVKSHTSVPDEFLDSEKPIRADWPAIHVSECFIEGEKAKLHGSVRPLKTFIPPTVVFRNAADVDEDTSEPDHPISHSTDAGLEIVATQKGLVVKKTKRDGKSVDYIPIDEYYFGIEEGYPEYKEEKAEFRFKCAVCQRMFYSNMKLMHHILGHVDELLQTALHFGDVNQCRVCHQLFSTSFDLRSHVHQEHPFANTTMLLGSPDGTGSGSVGLGTSANGFNGLVSEGESLPTASQLLMQQQLRGVDPSMGIAGGQPSIAAETLLAGRLHLECEVGEVPPEVASSDGFNETVNQMAIAATTCRICGKDTPSELALAHHFQSTHRQREMPYVCRLCNFRSSIYEELITHFKKGHGNSNHLLCTYCLRIFTPTDARGLPSSSSPANASLPGGGVSTAGLGAGVGQTQVYLQHLRMHQVRHQIRRCPFCRLTFINKSDYQVHRKLDHKAGSSVSAHSAISSTVVTTATPTGASNLPLLTATPSISGAPMETVEEPVAEVLDLPVVDLQIDQINVRI</sequence>
<dbReference type="PROSITE" id="PS50157">
    <property type="entry name" value="ZINC_FINGER_C2H2_2"/>
    <property type="match status" value="1"/>
</dbReference>
<dbReference type="EMBL" id="CAAALY010257060">
    <property type="protein sequence ID" value="VEL38156.1"/>
    <property type="molecule type" value="Genomic_DNA"/>
</dbReference>
<dbReference type="GO" id="GO:0000981">
    <property type="term" value="F:DNA-binding transcription factor activity, RNA polymerase II-specific"/>
    <property type="evidence" value="ECO:0007669"/>
    <property type="project" value="TreeGrafter"/>
</dbReference>
<keyword evidence="9" id="KW-1185">Reference proteome</keyword>
<evidence type="ECO:0000256" key="6">
    <source>
        <dbReference type="PROSITE-ProRule" id="PRU00042"/>
    </source>
</evidence>
<dbReference type="PROSITE" id="PS00028">
    <property type="entry name" value="ZINC_FINGER_C2H2_1"/>
    <property type="match status" value="3"/>
</dbReference>
<keyword evidence="3 6" id="KW-0863">Zinc-finger</keyword>
<organism evidence="8 9">
    <name type="scientific">Protopolystoma xenopodis</name>
    <dbReference type="NCBI Taxonomy" id="117903"/>
    <lineage>
        <taxon>Eukaryota</taxon>
        <taxon>Metazoa</taxon>
        <taxon>Spiralia</taxon>
        <taxon>Lophotrochozoa</taxon>
        <taxon>Platyhelminthes</taxon>
        <taxon>Monogenea</taxon>
        <taxon>Polyopisthocotylea</taxon>
        <taxon>Polystomatidea</taxon>
        <taxon>Polystomatidae</taxon>
        <taxon>Protopolystoma</taxon>
    </lineage>
</organism>
<dbReference type="SMART" id="SM00355">
    <property type="entry name" value="ZnF_C2H2"/>
    <property type="match status" value="5"/>
</dbReference>
<dbReference type="InterPro" id="IPR050527">
    <property type="entry name" value="Snail/Krueppel_Znf"/>
</dbReference>